<reference evidence="3 4" key="1">
    <citation type="journal article" date="2021" name="Elife">
        <title>Chloroplast acquisition without the gene transfer in kleptoplastic sea slugs, Plakobranchus ocellatus.</title>
        <authorList>
            <person name="Maeda T."/>
            <person name="Takahashi S."/>
            <person name="Yoshida T."/>
            <person name="Shimamura S."/>
            <person name="Takaki Y."/>
            <person name="Nagai Y."/>
            <person name="Toyoda A."/>
            <person name="Suzuki Y."/>
            <person name="Arimoto A."/>
            <person name="Ishii H."/>
            <person name="Satoh N."/>
            <person name="Nishiyama T."/>
            <person name="Hasebe M."/>
            <person name="Maruyama T."/>
            <person name="Minagawa J."/>
            <person name="Obokata J."/>
            <person name="Shigenobu S."/>
        </authorList>
    </citation>
    <scope>NUCLEOTIDE SEQUENCE [LARGE SCALE GENOMIC DNA]</scope>
</reference>
<dbReference type="EMBL" id="BLXT01001414">
    <property type="protein sequence ID" value="GFN85451.1"/>
    <property type="molecule type" value="Genomic_DNA"/>
</dbReference>
<accession>A0AAV3YSL5</accession>
<comment type="caution">
    <text evidence="3">The sequence shown here is derived from an EMBL/GenBank/DDBJ whole genome shotgun (WGS) entry which is preliminary data.</text>
</comment>
<proteinExistence type="predicted"/>
<evidence type="ECO:0000313" key="3">
    <source>
        <dbReference type="EMBL" id="GFN85451.1"/>
    </source>
</evidence>
<keyword evidence="2" id="KW-1133">Transmembrane helix</keyword>
<feature type="transmembrane region" description="Helical" evidence="2">
    <location>
        <begin position="192"/>
        <end position="217"/>
    </location>
</feature>
<feature type="compositionally biased region" description="Acidic residues" evidence="1">
    <location>
        <begin position="272"/>
        <end position="297"/>
    </location>
</feature>
<evidence type="ECO:0000256" key="1">
    <source>
        <dbReference type="SAM" id="MobiDB-lite"/>
    </source>
</evidence>
<keyword evidence="4" id="KW-1185">Reference proteome</keyword>
<evidence type="ECO:0000313" key="4">
    <source>
        <dbReference type="Proteomes" id="UP000735302"/>
    </source>
</evidence>
<feature type="compositionally biased region" description="Basic and acidic residues" evidence="1">
    <location>
        <begin position="298"/>
        <end position="310"/>
    </location>
</feature>
<organism evidence="3 4">
    <name type="scientific">Plakobranchus ocellatus</name>
    <dbReference type="NCBI Taxonomy" id="259542"/>
    <lineage>
        <taxon>Eukaryota</taxon>
        <taxon>Metazoa</taxon>
        <taxon>Spiralia</taxon>
        <taxon>Lophotrochozoa</taxon>
        <taxon>Mollusca</taxon>
        <taxon>Gastropoda</taxon>
        <taxon>Heterobranchia</taxon>
        <taxon>Euthyneura</taxon>
        <taxon>Panpulmonata</taxon>
        <taxon>Sacoglossa</taxon>
        <taxon>Placobranchoidea</taxon>
        <taxon>Plakobranchidae</taxon>
        <taxon>Plakobranchus</taxon>
    </lineage>
</organism>
<keyword evidence="2" id="KW-0472">Membrane</keyword>
<dbReference type="AlphaFoldDB" id="A0AAV3YSL5"/>
<keyword evidence="2" id="KW-0812">Transmembrane</keyword>
<feature type="region of interest" description="Disordered" evidence="1">
    <location>
        <begin position="225"/>
        <end position="319"/>
    </location>
</feature>
<gene>
    <name evidence="3" type="ORF">PoB_001195700</name>
</gene>
<name>A0AAV3YSL5_9GAST</name>
<evidence type="ECO:0000256" key="2">
    <source>
        <dbReference type="SAM" id="Phobius"/>
    </source>
</evidence>
<dbReference type="Proteomes" id="UP000735302">
    <property type="component" value="Unassembled WGS sequence"/>
</dbReference>
<sequence>MGGRSSPLIGGVGSIVARESALRSAGILLSRVRAPLPAPWPDGGPESLRSPCCGLAIYKKLKLITSDRKSCAEAKTIVTVIKPASVFYAIGLADVFCSYSYNYICSIRGNENVYKLAKVALNRDWSDLKPKINAYIHTICLENWDAERANKLHGVLHNKGVAATAAVATSTATTTTSVTTATVELSTGQQMAILYLGIVGGGTFFLTCICTAFWVAVNRRRRRRRSSPEAVDVDKQCNDSSSDEDRDYLEEENEDEKDIEQEEEEGKKGQKEDEEQEEEEEKEEQKEDEAFDEQEDHECDHHVDRDDVMIFERQGSFSV</sequence>
<feature type="compositionally biased region" description="Acidic residues" evidence="1">
    <location>
        <begin position="241"/>
        <end position="264"/>
    </location>
</feature>
<protein>
    <submittedName>
        <fullName evidence="3">Uncharacterized protein</fullName>
    </submittedName>
</protein>